<dbReference type="Gene3D" id="1.10.8.60">
    <property type="match status" value="2"/>
</dbReference>
<dbReference type="InterPro" id="IPR015415">
    <property type="entry name" value="Spast_Vps4_C"/>
</dbReference>
<dbReference type="Proteomes" id="UP000427373">
    <property type="component" value="Chromosome"/>
</dbReference>
<accession>A0A650CIC4</accession>
<gene>
    <name evidence="8" type="ORF">D1869_09610</name>
    <name evidence="7" type="ORF">HNQ62_001323</name>
</gene>
<dbReference type="Proteomes" id="UP000582213">
    <property type="component" value="Unassembled WGS sequence"/>
</dbReference>
<evidence type="ECO:0000256" key="4">
    <source>
        <dbReference type="RuleBase" id="RU003651"/>
    </source>
</evidence>
<dbReference type="RefSeq" id="WP_156014909.1">
    <property type="nucleotide sequence ID" value="NZ_CP045484.1"/>
</dbReference>
<protein>
    <submittedName>
        <fullName evidence="8">AAA family ATPase</fullName>
    </submittedName>
    <submittedName>
        <fullName evidence="7">SpoVK/Ycf46/Vps4 family AAA+-type ATPase</fullName>
    </submittedName>
</protein>
<comment type="similarity">
    <text evidence="4">Belongs to the AAA ATPase family.</text>
</comment>
<evidence type="ECO:0000313" key="9">
    <source>
        <dbReference type="Proteomes" id="UP000427373"/>
    </source>
</evidence>
<dbReference type="GO" id="GO:0016887">
    <property type="term" value="F:ATP hydrolysis activity"/>
    <property type="evidence" value="ECO:0007669"/>
    <property type="project" value="InterPro"/>
</dbReference>
<dbReference type="InterPro" id="IPR050168">
    <property type="entry name" value="AAA_ATPase_domain"/>
</dbReference>
<dbReference type="PANTHER" id="PTHR23077">
    <property type="entry name" value="AAA-FAMILY ATPASE"/>
    <property type="match status" value="1"/>
</dbReference>
<dbReference type="Gene3D" id="3.40.50.300">
    <property type="entry name" value="P-loop containing nucleotide triphosphate hydrolases"/>
    <property type="match status" value="2"/>
</dbReference>
<dbReference type="InterPro" id="IPR003593">
    <property type="entry name" value="AAA+_ATPase"/>
</dbReference>
<keyword evidence="1 4" id="KW-0547">Nucleotide-binding</keyword>
<dbReference type="SMART" id="SM00382">
    <property type="entry name" value="AAA"/>
    <property type="match status" value="2"/>
</dbReference>
<keyword evidence="2 4" id="KW-0067">ATP-binding</keyword>
<keyword evidence="9" id="KW-1185">Reference proteome</keyword>
<keyword evidence="5" id="KW-0472">Membrane</keyword>
<evidence type="ECO:0000256" key="2">
    <source>
        <dbReference type="ARBA" id="ARBA00022840"/>
    </source>
</evidence>
<dbReference type="PANTHER" id="PTHR23077:SF199">
    <property type="entry name" value="AAA FAMILY ATPASE"/>
    <property type="match status" value="1"/>
</dbReference>
<dbReference type="InterPro" id="IPR003960">
    <property type="entry name" value="ATPase_AAA_CS"/>
</dbReference>
<dbReference type="AlphaFoldDB" id="A0A650CIC4"/>
<reference evidence="8 9" key="1">
    <citation type="submission" date="2019-10" db="EMBL/GenBank/DDBJ databases">
        <title>Genome Sequences from Six Type Strain Members of the Archaeal Family Sulfolobaceae: Acidianus ambivalens, Acidianus infernus, Metallosphaera prunae, Stygiolobus azoricus, Sulfolobus metallicus, and Sulfurisphaera ohwakuensis.</title>
        <authorList>
            <person name="Counts J.A."/>
            <person name="Kelly R.M."/>
        </authorList>
    </citation>
    <scope>NUCLEOTIDE SEQUENCE [LARGE SCALE GENOMIC DNA]</scope>
    <source>
        <strain evidence="8 9">TA-1</strain>
    </source>
</reference>
<dbReference type="PROSITE" id="PS00674">
    <property type="entry name" value="AAA"/>
    <property type="match status" value="2"/>
</dbReference>
<evidence type="ECO:0000256" key="1">
    <source>
        <dbReference type="ARBA" id="ARBA00022741"/>
    </source>
</evidence>
<evidence type="ECO:0000256" key="5">
    <source>
        <dbReference type="SAM" id="Phobius"/>
    </source>
</evidence>
<organism evidence="8 9">
    <name type="scientific">Sulfurisphaera ohwakuensis</name>
    <dbReference type="NCBI Taxonomy" id="69656"/>
    <lineage>
        <taxon>Archaea</taxon>
        <taxon>Thermoproteota</taxon>
        <taxon>Thermoprotei</taxon>
        <taxon>Sulfolobales</taxon>
        <taxon>Sulfolobaceae</taxon>
        <taxon>Sulfurisphaera</taxon>
    </lineage>
</organism>
<evidence type="ECO:0000256" key="3">
    <source>
        <dbReference type="ARBA" id="ARBA00023054"/>
    </source>
</evidence>
<dbReference type="EMBL" id="JACHFY010000005">
    <property type="protein sequence ID" value="MBB5253554.1"/>
    <property type="molecule type" value="Genomic_DNA"/>
</dbReference>
<dbReference type="OrthoDB" id="36037at2157"/>
<dbReference type="InterPro" id="IPR003959">
    <property type="entry name" value="ATPase_AAA_core"/>
</dbReference>
<dbReference type="Pfam" id="PF09336">
    <property type="entry name" value="Vps4_C"/>
    <property type="match status" value="1"/>
</dbReference>
<keyword evidence="5" id="KW-1133">Transmembrane helix</keyword>
<dbReference type="GO" id="GO:0005524">
    <property type="term" value="F:ATP binding"/>
    <property type="evidence" value="ECO:0007669"/>
    <property type="project" value="UniProtKB-KW"/>
</dbReference>
<dbReference type="Pfam" id="PF00004">
    <property type="entry name" value="AAA"/>
    <property type="match status" value="2"/>
</dbReference>
<evidence type="ECO:0000313" key="10">
    <source>
        <dbReference type="Proteomes" id="UP000582213"/>
    </source>
</evidence>
<proteinExistence type="inferred from homology"/>
<dbReference type="EMBL" id="CP045484">
    <property type="protein sequence ID" value="QGR17425.1"/>
    <property type="molecule type" value="Genomic_DNA"/>
</dbReference>
<dbReference type="FunFam" id="3.40.50.300:FF:001025">
    <property type="entry name" value="ATPase family, AAA domain-containing 2B"/>
    <property type="match status" value="1"/>
</dbReference>
<dbReference type="GeneID" id="42801500"/>
<feature type="domain" description="AAA+ ATPase" evidence="6">
    <location>
        <begin position="91"/>
        <end position="228"/>
    </location>
</feature>
<reference evidence="7 10" key="2">
    <citation type="submission" date="2020-08" db="EMBL/GenBank/DDBJ databases">
        <title>Genomic Encyclopedia of Type Strains, Phase IV (KMG-IV): sequencing the most valuable type-strain genomes for metagenomic binning, comparative biology and taxonomic classification.</title>
        <authorList>
            <person name="Goeker M."/>
        </authorList>
    </citation>
    <scope>NUCLEOTIDE SEQUENCE [LARGE SCALE GENOMIC DNA]</scope>
    <source>
        <strain evidence="7 10">DSM 12421</strain>
    </source>
</reference>
<feature type="transmembrane region" description="Helical" evidence="5">
    <location>
        <begin position="20"/>
        <end position="41"/>
    </location>
</feature>
<dbReference type="KEGG" id="soh:D1869_09610"/>
<name>A0A650CIC4_SULOH</name>
<dbReference type="InterPro" id="IPR027417">
    <property type="entry name" value="P-loop_NTPase"/>
</dbReference>
<feature type="domain" description="AAA+ ATPase" evidence="6">
    <location>
        <begin position="360"/>
        <end position="493"/>
    </location>
</feature>
<evidence type="ECO:0000313" key="7">
    <source>
        <dbReference type="EMBL" id="MBB5253554.1"/>
    </source>
</evidence>
<evidence type="ECO:0000313" key="8">
    <source>
        <dbReference type="EMBL" id="QGR17425.1"/>
    </source>
</evidence>
<sequence length="587" mass="66845">MNANTSTSPTPSLLSTYINAIELGIIILTFIIPLIYFIYFMRMMRVGHSQQRQLERKMNRIPSITWDQIYDMEEIKTRLDEIASYVMKKGKAYGVILFGPPGTGKTSIAKALANKLRWNYFELKSTDVMSKWYGESEYLLDNFFNVVELNAPAVVVIDEIDGFTLKREGDIHEVTHRLINIFLMRLQELHDKNLPILIIGTTNIPQEIDEALLRPGRFDEVIYVPLPDENSREKIWCGYVQNVDCKELAKRSNRLSPADIKEIVEEVKIRCEKEGRIPTTQDFIKALESYKPSVSIQTIVKFENIAKKYSRHKLGERPYGVPDIRWDDLGDLEDVKRIIRDSIELPLKRKDLAEKLGIKPVKGLLLYGPPGTGKTSIAKALANELNASFIILSGEEISSAGPFNAGEIIAEKFHIARDNAPAIIFIDEIDMIARARGENEWRTALTELLNQMDGIRENEEIVVVGATNRPWDLDPAILRPGRFDKIIYVPPPDEKGRVEVLKVLCRGLTVDEETLQKVAKITDGYTPADLKLVVDEIRRNLLKEATITGVARITLTFNDFIKILANVKPSVSKETLKMYEEFKIQRI</sequence>
<evidence type="ECO:0000259" key="6">
    <source>
        <dbReference type="SMART" id="SM00382"/>
    </source>
</evidence>
<dbReference type="SUPFAM" id="SSF52540">
    <property type="entry name" value="P-loop containing nucleoside triphosphate hydrolases"/>
    <property type="match status" value="2"/>
</dbReference>
<keyword evidence="3" id="KW-0175">Coiled coil</keyword>
<keyword evidence="5" id="KW-0812">Transmembrane</keyword>